<proteinExistence type="predicted"/>
<accession>A0A5P6P529</accession>
<dbReference type="AlphaFoldDB" id="A0A5P6P529"/>
<evidence type="ECO:0000313" key="1">
    <source>
        <dbReference type="EMBL" id="QFI73391.1"/>
    </source>
</evidence>
<dbReference type="EMBL" id="CP044543">
    <property type="protein sequence ID" value="QFI73391.1"/>
    <property type="molecule type" value="Genomic_DNA"/>
</dbReference>
<dbReference type="Proteomes" id="UP000325641">
    <property type="component" value="Chromosome"/>
</dbReference>
<protein>
    <submittedName>
        <fullName evidence="1">Uncharacterized protein</fullName>
    </submittedName>
</protein>
<dbReference type="KEGG" id="bbet:F8237_13885"/>
<reference evidence="2" key="1">
    <citation type="submission" date="2019-10" db="EMBL/GenBank/DDBJ databases">
        <title>Complete Genome Sequence of Bradyrhizobium betae type strain PL7HG1T.</title>
        <authorList>
            <person name="Bromfield E.S.P."/>
            <person name="Cloutier S."/>
        </authorList>
    </citation>
    <scope>NUCLEOTIDE SEQUENCE [LARGE SCALE GENOMIC DNA]</scope>
    <source>
        <strain evidence="2">PL7HG1</strain>
    </source>
</reference>
<evidence type="ECO:0000313" key="2">
    <source>
        <dbReference type="Proteomes" id="UP000325641"/>
    </source>
</evidence>
<name>A0A5P6P529_9BRAD</name>
<gene>
    <name evidence="1" type="ORF">F8237_13885</name>
</gene>
<sequence>MELRAAPTAVMPRLDRGIQYAAAYRFNHNRLGVLGRPVKPGDDSEIVAPLSPYRRYPFARE</sequence>
<organism evidence="1 2">
    <name type="scientific">Bradyrhizobium betae</name>
    <dbReference type="NCBI Taxonomy" id="244734"/>
    <lineage>
        <taxon>Bacteria</taxon>
        <taxon>Pseudomonadati</taxon>
        <taxon>Pseudomonadota</taxon>
        <taxon>Alphaproteobacteria</taxon>
        <taxon>Hyphomicrobiales</taxon>
        <taxon>Nitrobacteraceae</taxon>
        <taxon>Bradyrhizobium</taxon>
    </lineage>
</organism>